<proteinExistence type="predicted"/>
<evidence type="ECO:0000313" key="1">
    <source>
        <dbReference type="EMBL" id="CDN90619.1"/>
    </source>
</evidence>
<accession>A0A1L1PSB2</accession>
<reference evidence="2" key="2">
    <citation type="submission" date="2014-11" db="EMBL/GenBank/DDBJ databases">
        <title>Draft genome sequence of Hydrogenophaga intermedia S1.</title>
        <authorList>
            <person name="Gan H.M."/>
            <person name="Chew T.H."/>
            <person name="Stolz A."/>
        </authorList>
    </citation>
    <scope>NUCLEOTIDE SEQUENCE [LARGE SCALE GENOMIC DNA]</scope>
    <source>
        <strain evidence="2">S1</strain>
    </source>
</reference>
<dbReference type="EMBL" id="CCAE010000106">
    <property type="protein sequence ID" value="CDN90619.1"/>
    <property type="molecule type" value="Genomic_DNA"/>
</dbReference>
<keyword evidence="2" id="KW-1185">Reference proteome</keyword>
<evidence type="ECO:0000313" key="2">
    <source>
        <dbReference type="Proteomes" id="UP000028878"/>
    </source>
</evidence>
<gene>
    <name evidence="1" type="ORF">BN948_05064</name>
</gene>
<reference evidence="2" key="1">
    <citation type="submission" date="2014-02" db="EMBL/GenBank/DDBJ databases">
        <authorList>
            <person name="Gan H."/>
        </authorList>
    </citation>
    <scope>NUCLEOTIDE SEQUENCE [LARGE SCALE GENOMIC DNA]</scope>
    <source>
        <strain evidence="2">S1</strain>
    </source>
</reference>
<protein>
    <submittedName>
        <fullName evidence="1">Uncharacterized protein</fullName>
    </submittedName>
</protein>
<dbReference type="Proteomes" id="UP000028878">
    <property type="component" value="Unassembled WGS sequence"/>
</dbReference>
<organism evidence="1 2">
    <name type="scientific">Hydrogenophaga intermedia</name>
    <dbReference type="NCBI Taxonomy" id="65786"/>
    <lineage>
        <taxon>Bacteria</taxon>
        <taxon>Pseudomonadati</taxon>
        <taxon>Pseudomonadota</taxon>
        <taxon>Betaproteobacteria</taxon>
        <taxon>Burkholderiales</taxon>
        <taxon>Comamonadaceae</taxon>
        <taxon>Hydrogenophaga</taxon>
    </lineage>
</organism>
<dbReference type="RefSeq" id="WP_035624849.1">
    <property type="nucleotide sequence ID" value="NZ_CCAE010000106.1"/>
</dbReference>
<name>A0A1L1PSB2_HYDIT</name>
<sequence>MIVSNGRLSMSQDEWLQFQQITRAPWQPRSPREFNAMCELGAAHHMVENTDGVGWMQAMACEDMKFGPDGQINFPADQRRLAYVKVHGTWPTDEQLREFEGQPKTSGPGLTVVR</sequence>
<dbReference type="AlphaFoldDB" id="A0A1L1PSB2"/>